<evidence type="ECO:0000256" key="1">
    <source>
        <dbReference type="SAM" id="MobiDB-lite"/>
    </source>
</evidence>
<dbReference type="RefSeq" id="WP_261402629.1">
    <property type="nucleotide sequence ID" value="NZ_CP081869.1"/>
</dbReference>
<reference evidence="2" key="1">
    <citation type="submission" date="2021-08" db="EMBL/GenBank/DDBJ databases">
        <authorList>
            <person name="Zhang H."/>
            <person name="Xu M."/>
            <person name="Yu Z."/>
            <person name="Yang L."/>
            <person name="Cai Y."/>
        </authorList>
    </citation>
    <scope>NUCLEOTIDE SEQUENCE</scope>
    <source>
        <strain evidence="2">CHL1</strain>
    </source>
</reference>
<protein>
    <submittedName>
        <fullName evidence="2">Uncharacterized protein</fullName>
    </submittedName>
</protein>
<name>A0A9E6R7A7_9HYPH</name>
<sequence>MPKDVIIVAAFTGYPDGQTERVFTPSPEPVSVPNEFADIIVGNGQARWPNAAKAPAKKPSATRAKPPAEDKPADAKPPANDTPEPKPAKPGEASEGDDA</sequence>
<keyword evidence="3" id="KW-1185">Reference proteome</keyword>
<feature type="region of interest" description="Disordered" evidence="1">
    <location>
        <begin position="43"/>
        <end position="99"/>
    </location>
</feature>
<proteinExistence type="predicted"/>
<evidence type="ECO:0000313" key="2">
    <source>
        <dbReference type="EMBL" id="QZN99545.1"/>
    </source>
</evidence>
<dbReference type="KEGG" id="cmet:K6K41_23015"/>
<evidence type="ECO:0000313" key="3">
    <source>
        <dbReference type="Proteomes" id="UP000825701"/>
    </source>
</evidence>
<organism evidence="2 3">
    <name type="scientific">Chenggangzhangella methanolivorans</name>
    <dbReference type="NCBI Taxonomy" id="1437009"/>
    <lineage>
        <taxon>Bacteria</taxon>
        <taxon>Pseudomonadati</taxon>
        <taxon>Pseudomonadota</taxon>
        <taxon>Alphaproteobacteria</taxon>
        <taxon>Hyphomicrobiales</taxon>
        <taxon>Methylopilaceae</taxon>
        <taxon>Chenggangzhangella</taxon>
    </lineage>
</organism>
<dbReference type="EMBL" id="CP081869">
    <property type="protein sequence ID" value="QZN99545.1"/>
    <property type="molecule type" value="Genomic_DNA"/>
</dbReference>
<feature type="compositionally biased region" description="Low complexity" evidence="1">
    <location>
        <begin position="51"/>
        <end position="65"/>
    </location>
</feature>
<dbReference type="AlphaFoldDB" id="A0A9E6R7A7"/>
<accession>A0A9E6R7A7</accession>
<dbReference type="Proteomes" id="UP000825701">
    <property type="component" value="Chromosome"/>
</dbReference>
<gene>
    <name evidence="2" type="ORF">K6K41_23015</name>
</gene>